<proteinExistence type="predicted"/>
<gene>
    <name evidence="2" type="ORF">Snoj_29000</name>
</gene>
<keyword evidence="3" id="KW-1185">Reference proteome</keyword>
<reference evidence="3" key="1">
    <citation type="submission" date="2023-07" db="EMBL/GenBank/DDBJ databases">
        <title>Whole genome shotgun sequence of Streptomyces nojiriensis NBRC 13794.</title>
        <authorList>
            <person name="Komaki H."/>
            <person name="Tamura T."/>
        </authorList>
    </citation>
    <scope>NUCLEOTIDE SEQUENCE [LARGE SCALE GENOMIC DNA]</scope>
    <source>
        <strain evidence="3">NBRC 13794</strain>
    </source>
</reference>
<evidence type="ECO:0000313" key="3">
    <source>
        <dbReference type="Proteomes" id="UP000613974"/>
    </source>
</evidence>
<dbReference type="Proteomes" id="UP000613974">
    <property type="component" value="Unassembled WGS sequence"/>
</dbReference>
<feature type="signal peptide" evidence="1">
    <location>
        <begin position="1"/>
        <end position="25"/>
    </location>
</feature>
<sequence length="42" mass="4049">MKNRIRTLLAAALVAGALVTGGAAAATSGETTVQAGSINSHP</sequence>
<feature type="chain" id="PRO_5045710615" evidence="1">
    <location>
        <begin position="26"/>
        <end position="42"/>
    </location>
</feature>
<accession>A0ABQ3SLG1</accession>
<name>A0ABQ3SLG1_9ACTN</name>
<keyword evidence="1" id="KW-0732">Signal</keyword>
<evidence type="ECO:0000256" key="1">
    <source>
        <dbReference type="SAM" id="SignalP"/>
    </source>
</evidence>
<evidence type="ECO:0000313" key="2">
    <source>
        <dbReference type="EMBL" id="GHI68982.1"/>
    </source>
</evidence>
<protein>
    <submittedName>
        <fullName evidence="2">Uncharacterized protein</fullName>
    </submittedName>
</protein>
<dbReference type="EMBL" id="BNEC01000005">
    <property type="protein sequence ID" value="GHI68982.1"/>
    <property type="molecule type" value="Genomic_DNA"/>
</dbReference>
<comment type="caution">
    <text evidence="2">The sequence shown here is derived from an EMBL/GenBank/DDBJ whole genome shotgun (WGS) entry which is preliminary data.</text>
</comment>
<dbReference type="RefSeq" id="WP_268254192.1">
    <property type="nucleotide sequence ID" value="NZ_BMRL01000036.1"/>
</dbReference>
<organism evidence="2 3">
    <name type="scientific">Streptomyces nojiriensis</name>
    <dbReference type="NCBI Taxonomy" id="66374"/>
    <lineage>
        <taxon>Bacteria</taxon>
        <taxon>Bacillati</taxon>
        <taxon>Actinomycetota</taxon>
        <taxon>Actinomycetes</taxon>
        <taxon>Kitasatosporales</taxon>
        <taxon>Streptomycetaceae</taxon>
        <taxon>Streptomyces</taxon>
    </lineage>
</organism>
<dbReference type="GeneID" id="95595149"/>